<dbReference type="InterPro" id="IPR013761">
    <property type="entry name" value="SAM/pointed_sf"/>
</dbReference>
<reference evidence="3" key="1">
    <citation type="submission" date="2022-11" db="UniProtKB">
        <authorList>
            <consortium name="WormBaseParasite"/>
        </authorList>
    </citation>
    <scope>IDENTIFICATION</scope>
</reference>
<dbReference type="SUPFAM" id="SSF47769">
    <property type="entry name" value="SAM/Pointed domain"/>
    <property type="match status" value="1"/>
</dbReference>
<keyword evidence="2" id="KW-1185">Reference proteome</keyword>
<dbReference type="Gene3D" id="1.10.150.50">
    <property type="entry name" value="Transcription Factor, Ets-1"/>
    <property type="match status" value="1"/>
</dbReference>
<protein>
    <submittedName>
        <fullName evidence="3">SAM domain-containing protein</fullName>
    </submittedName>
</protein>
<name>A0A915ES48_9BILA</name>
<dbReference type="Proteomes" id="UP000887574">
    <property type="component" value="Unplaced"/>
</dbReference>
<evidence type="ECO:0000313" key="3">
    <source>
        <dbReference type="WBParaSite" id="jg9216"/>
    </source>
</evidence>
<dbReference type="WBParaSite" id="jg9216">
    <property type="protein sequence ID" value="jg9216"/>
    <property type="gene ID" value="jg9216"/>
</dbReference>
<evidence type="ECO:0000313" key="2">
    <source>
        <dbReference type="Proteomes" id="UP000887574"/>
    </source>
</evidence>
<evidence type="ECO:0000256" key="1">
    <source>
        <dbReference type="SAM" id="MobiDB-lite"/>
    </source>
</evidence>
<organism evidence="2 3">
    <name type="scientific">Ditylenchus dipsaci</name>
    <dbReference type="NCBI Taxonomy" id="166011"/>
    <lineage>
        <taxon>Eukaryota</taxon>
        <taxon>Metazoa</taxon>
        <taxon>Ecdysozoa</taxon>
        <taxon>Nematoda</taxon>
        <taxon>Chromadorea</taxon>
        <taxon>Rhabditida</taxon>
        <taxon>Tylenchina</taxon>
        <taxon>Tylenchomorpha</taxon>
        <taxon>Sphaerularioidea</taxon>
        <taxon>Anguinidae</taxon>
        <taxon>Anguininae</taxon>
        <taxon>Ditylenchus</taxon>
    </lineage>
</organism>
<feature type="compositionally biased region" description="Basic residues" evidence="1">
    <location>
        <begin position="20"/>
        <end position="29"/>
    </location>
</feature>
<dbReference type="AlphaFoldDB" id="A0A915ES48"/>
<feature type="compositionally biased region" description="Polar residues" evidence="1">
    <location>
        <begin position="69"/>
        <end position="93"/>
    </location>
</feature>
<proteinExistence type="predicted"/>
<sequence length="345" mass="37147">MMFRELGKRHQENPQYCSKTCRRKFKKQKSASSLGLPDSSTDNQSRSGVGHPPSSSRGRIDIDSLAAKHSNSAPQITAHGSSAFSATTGSPTSLKIKLRSPTEERPGEVFEMQQASHSRTNSFIRGRANTAEFRNESSPEIISYSCASSSTPGAPALPALLQPPPIDVQCNCRLAGSHNQQTPANHPLQSDLPQPCAPTLPLHPHHHQAITPEAVHHYMQPRDSPVPSASGMTYSLSSMTTSPAPSSATPMSAERTNELEMLMARGVHSWGSPADVARWVNIVTNSDSNGERFLQEQVDGVALCYLTLPNLQNELNFKLGPAVKLFSSINALRSLPSAAGVPLGE</sequence>
<feature type="compositionally biased region" description="Basic and acidic residues" evidence="1">
    <location>
        <begin position="1"/>
        <end position="12"/>
    </location>
</feature>
<accession>A0A915ES48</accession>
<feature type="compositionally biased region" description="Polar residues" evidence="1">
    <location>
        <begin position="30"/>
        <end position="57"/>
    </location>
</feature>
<feature type="region of interest" description="Disordered" evidence="1">
    <location>
        <begin position="1"/>
        <end position="119"/>
    </location>
</feature>